<dbReference type="Pfam" id="PF00294">
    <property type="entry name" value="PfkB"/>
    <property type="match status" value="1"/>
</dbReference>
<sequence length="86" mass="9345">VLVSQLSRIVKDLGRPRIALVGDLMLDEYVWGDVKRISPEAPIPVLRVGRREIRPGGAGSVAVNLARLEADTHVFSVTGDDRAGDR</sequence>
<dbReference type="SUPFAM" id="SSF53613">
    <property type="entry name" value="Ribokinase-like"/>
    <property type="match status" value="1"/>
</dbReference>
<dbReference type="GO" id="GO:0033785">
    <property type="term" value="F:heptose 7-phosphate kinase activity"/>
    <property type="evidence" value="ECO:0007669"/>
    <property type="project" value="TreeGrafter"/>
</dbReference>
<evidence type="ECO:0000259" key="1">
    <source>
        <dbReference type="Pfam" id="PF00294"/>
    </source>
</evidence>
<dbReference type="EMBL" id="UINC01181774">
    <property type="protein sequence ID" value="SVD91637.1"/>
    <property type="molecule type" value="Genomic_DNA"/>
</dbReference>
<reference evidence="2" key="1">
    <citation type="submission" date="2018-05" db="EMBL/GenBank/DDBJ databases">
        <authorList>
            <person name="Lanie J.A."/>
            <person name="Ng W.-L."/>
            <person name="Kazmierczak K.M."/>
            <person name="Andrzejewski T.M."/>
            <person name="Davidsen T.M."/>
            <person name="Wayne K.J."/>
            <person name="Tettelin H."/>
            <person name="Glass J.I."/>
            <person name="Rusch D."/>
            <person name="Podicherti R."/>
            <person name="Tsui H.-C.T."/>
            <person name="Winkler M.E."/>
        </authorList>
    </citation>
    <scope>NUCLEOTIDE SEQUENCE</scope>
</reference>
<dbReference type="PANTHER" id="PTHR46969:SF1">
    <property type="entry name" value="BIFUNCTIONAL PROTEIN HLDE"/>
    <property type="match status" value="1"/>
</dbReference>
<dbReference type="InterPro" id="IPR029056">
    <property type="entry name" value="Ribokinase-like"/>
</dbReference>
<dbReference type="GO" id="GO:0005829">
    <property type="term" value="C:cytosol"/>
    <property type="evidence" value="ECO:0007669"/>
    <property type="project" value="TreeGrafter"/>
</dbReference>
<feature type="non-terminal residue" evidence="2">
    <location>
        <position position="86"/>
    </location>
</feature>
<name>A0A382Z802_9ZZZZ</name>
<evidence type="ECO:0000313" key="2">
    <source>
        <dbReference type="EMBL" id="SVD91637.1"/>
    </source>
</evidence>
<gene>
    <name evidence="2" type="ORF">METZ01_LOCUS444491</name>
</gene>
<feature type="non-terminal residue" evidence="2">
    <location>
        <position position="1"/>
    </location>
</feature>
<dbReference type="GO" id="GO:0033786">
    <property type="term" value="F:heptose-1-phosphate adenylyltransferase activity"/>
    <property type="evidence" value="ECO:0007669"/>
    <property type="project" value="TreeGrafter"/>
</dbReference>
<accession>A0A382Z802</accession>
<protein>
    <recommendedName>
        <fullName evidence="1">Carbohydrate kinase PfkB domain-containing protein</fullName>
    </recommendedName>
</protein>
<dbReference type="PANTHER" id="PTHR46969">
    <property type="entry name" value="BIFUNCTIONAL PROTEIN HLDE"/>
    <property type="match status" value="1"/>
</dbReference>
<dbReference type="Gene3D" id="3.40.1190.20">
    <property type="match status" value="1"/>
</dbReference>
<dbReference type="AlphaFoldDB" id="A0A382Z802"/>
<proteinExistence type="predicted"/>
<organism evidence="2">
    <name type="scientific">marine metagenome</name>
    <dbReference type="NCBI Taxonomy" id="408172"/>
    <lineage>
        <taxon>unclassified sequences</taxon>
        <taxon>metagenomes</taxon>
        <taxon>ecological metagenomes</taxon>
    </lineage>
</organism>
<feature type="domain" description="Carbohydrate kinase PfkB" evidence="1">
    <location>
        <begin position="17"/>
        <end position="85"/>
    </location>
</feature>
<dbReference type="InterPro" id="IPR011611">
    <property type="entry name" value="PfkB_dom"/>
</dbReference>